<keyword evidence="2" id="KW-0489">Methyltransferase</keyword>
<evidence type="ECO:0000259" key="4">
    <source>
        <dbReference type="Pfam" id="PF08241"/>
    </source>
</evidence>
<dbReference type="GeneID" id="100369162"/>
<organism evidence="5 6">
    <name type="scientific">Saccoglossus kowalevskii</name>
    <name type="common">Acorn worm</name>
    <dbReference type="NCBI Taxonomy" id="10224"/>
    <lineage>
        <taxon>Eukaryota</taxon>
        <taxon>Metazoa</taxon>
        <taxon>Hemichordata</taxon>
        <taxon>Enteropneusta</taxon>
        <taxon>Harrimaniidae</taxon>
        <taxon>Saccoglossus</taxon>
    </lineage>
</organism>
<evidence type="ECO:0000256" key="3">
    <source>
        <dbReference type="ARBA" id="ARBA00022679"/>
    </source>
</evidence>
<dbReference type="PANTHER" id="PTHR44942:SF4">
    <property type="entry name" value="METHYLTRANSFERASE TYPE 11 DOMAIN-CONTAINING PROTEIN"/>
    <property type="match status" value="1"/>
</dbReference>
<keyword evidence="3" id="KW-0808">Transferase</keyword>
<accession>A0ABM0GJ93</accession>
<dbReference type="Gene3D" id="3.40.50.150">
    <property type="entry name" value="Vaccinia Virus protein VP39"/>
    <property type="match status" value="1"/>
</dbReference>
<dbReference type="InterPro" id="IPR013216">
    <property type="entry name" value="Methyltransf_11"/>
</dbReference>
<evidence type="ECO:0000313" key="6">
    <source>
        <dbReference type="RefSeq" id="XP_002731070.1"/>
    </source>
</evidence>
<dbReference type="InterPro" id="IPR029063">
    <property type="entry name" value="SAM-dependent_MTases_sf"/>
</dbReference>
<evidence type="ECO:0000313" key="5">
    <source>
        <dbReference type="Proteomes" id="UP000694865"/>
    </source>
</evidence>
<keyword evidence="5" id="KW-1185">Reference proteome</keyword>
<proteinExistence type="inferred from homology"/>
<protein>
    <submittedName>
        <fullName evidence="6">Methyltransferase DDB_G0268948-like</fullName>
    </submittedName>
</protein>
<dbReference type="SUPFAM" id="SSF53335">
    <property type="entry name" value="S-adenosyl-L-methionine-dependent methyltransferases"/>
    <property type="match status" value="1"/>
</dbReference>
<evidence type="ECO:0000256" key="2">
    <source>
        <dbReference type="ARBA" id="ARBA00022603"/>
    </source>
</evidence>
<reference evidence="6" key="1">
    <citation type="submission" date="2025-08" db="UniProtKB">
        <authorList>
            <consortium name="RefSeq"/>
        </authorList>
    </citation>
    <scope>IDENTIFICATION</scope>
    <source>
        <tissue evidence="6">Testes</tissue>
    </source>
</reference>
<feature type="domain" description="Methyltransferase type 11" evidence="4">
    <location>
        <begin position="53"/>
        <end position="146"/>
    </location>
</feature>
<name>A0ABM0GJ93_SACKO</name>
<sequence>MVTPTKPDEFHDFFRGDAMTESYRKVRTSYSPELAKEMFDYLKKKPGTTKYAVDVGCGSGQSTFMLAPYFNSVLGVDISLDQIKVAEESEHIPSNVSFKVASCGDIPVQTGKVDLITAGTAIHWFDLKTFYPEVTRLLRPGGCLAIYSFQEIKVETGDANQTMKINNLIKKVEETVLDNRLDHWSISRSVQTGKFQDLELPFQECKRGVIVPIKKESTVQNIVGLLKSYSESKQYMRTHSGGAKIFDELESSIMGIIGNSGAAENALMTLVIPVFLVMSRKPEYCNDE</sequence>
<dbReference type="PANTHER" id="PTHR44942">
    <property type="entry name" value="METHYLTRANSF_11 DOMAIN-CONTAINING PROTEIN"/>
    <property type="match status" value="1"/>
</dbReference>
<dbReference type="Pfam" id="PF08241">
    <property type="entry name" value="Methyltransf_11"/>
    <property type="match status" value="1"/>
</dbReference>
<dbReference type="RefSeq" id="XP_002731070.1">
    <property type="nucleotide sequence ID" value="XM_002731024.2"/>
</dbReference>
<dbReference type="CDD" id="cd02440">
    <property type="entry name" value="AdoMet_MTases"/>
    <property type="match status" value="1"/>
</dbReference>
<dbReference type="InterPro" id="IPR051052">
    <property type="entry name" value="Diverse_substrate_MTase"/>
</dbReference>
<comment type="similarity">
    <text evidence="1">Belongs to the methyltransferase superfamily.</text>
</comment>
<gene>
    <name evidence="6" type="primary">LOC100369162</name>
</gene>
<evidence type="ECO:0000256" key="1">
    <source>
        <dbReference type="ARBA" id="ARBA00008361"/>
    </source>
</evidence>
<dbReference type="Proteomes" id="UP000694865">
    <property type="component" value="Unplaced"/>
</dbReference>